<proteinExistence type="predicted"/>
<comment type="caution">
    <text evidence="2">The sequence shown here is derived from an EMBL/GenBank/DDBJ whole genome shotgun (WGS) entry which is preliminary data.</text>
</comment>
<organism evidence="2">
    <name type="scientific">hydrocarbon metagenome</name>
    <dbReference type="NCBI Taxonomy" id="938273"/>
    <lineage>
        <taxon>unclassified sequences</taxon>
        <taxon>metagenomes</taxon>
        <taxon>ecological metagenomes</taxon>
    </lineage>
</organism>
<sequence length="38" mass="4102">MGEGHGKIQAILLSENAGVRQDPTGIQPDTHTIRISYP</sequence>
<dbReference type="AlphaFoldDB" id="A0A0W8F5T9"/>
<reference evidence="2" key="1">
    <citation type="journal article" date="2015" name="Proc. Natl. Acad. Sci. U.S.A.">
        <title>Networks of energetic and metabolic interactions define dynamics in microbial communities.</title>
        <authorList>
            <person name="Embree M."/>
            <person name="Liu J.K."/>
            <person name="Al-Bassam M.M."/>
            <person name="Zengler K."/>
        </authorList>
    </citation>
    <scope>NUCLEOTIDE SEQUENCE</scope>
</reference>
<dbReference type="EMBL" id="LNQE01001534">
    <property type="protein sequence ID" value="KUG15763.1"/>
    <property type="molecule type" value="Genomic_DNA"/>
</dbReference>
<evidence type="ECO:0000313" key="2">
    <source>
        <dbReference type="EMBL" id="KUG15763.1"/>
    </source>
</evidence>
<gene>
    <name evidence="2" type="ORF">ASZ90_014581</name>
</gene>
<evidence type="ECO:0000256" key="1">
    <source>
        <dbReference type="SAM" id="MobiDB-lite"/>
    </source>
</evidence>
<accession>A0A0W8F5T9</accession>
<protein>
    <submittedName>
        <fullName evidence="2">Uncharacterized protein</fullName>
    </submittedName>
</protein>
<name>A0A0W8F5T9_9ZZZZ</name>
<feature type="region of interest" description="Disordered" evidence="1">
    <location>
        <begin position="14"/>
        <end position="38"/>
    </location>
</feature>